<accession>A0A1M6CA34</accession>
<keyword evidence="2" id="KW-1185">Reference proteome</keyword>
<evidence type="ECO:0000313" key="1">
    <source>
        <dbReference type="EMBL" id="SHI57880.1"/>
    </source>
</evidence>
<dbReference type="EMBL" id="FQYR01000002">
    <property type="protein sequence ID" value="SHI57880.1"/>
    <property type="molecule type" value="Genomic_DNA"/>
</dbReference>
<dbReference type="RefSeq" id="WP_143157853.1">
    <property type="nucleotide sequence ID" value="NZ_FQYR01000002.1"/>
</dbReference>
<proteinExistence type="predicted"/>
<gene>
    <name evidence="1" type="ORF">SAMN02745181_0429</name>
</gene>
<name>A0A1M6CA34_9BACT</name>
<dbReference type="STRING" id="1123071.SAMN02745181_0429"/>
<dbReference type="AlphaFoldDB" id="A0A1M6CA34"/>
<sequence length="106" mass="12453">MQNKRKHKIWTARAIKTVVIYLLGFFLLFGKNHYAWYPGITSYKLRFSSSEDIVDPSFFSNAAYAVYFPMRELLSSYPVNLCNSRDRRLEHINQQRIKEALEAGSQ</sequence>
<evidence type="ECO:0000313" key="2">
    <source>
        <dbReference type="Proteomes" id="UP000184510"/>
    </source>
</evidence>
<dbReference type="InParanoid" id="A0A1M6CA34"/>
<organism evidence="1 2">
    <name type="scientific">Rubritalea squalenifaciens DSM 18772</name>
    <dbReference type="NCBI Taxonomy" id="1123071"/>
    <lineage>
        <taxon>Bacteria</taxon>
        <taxon>Pseudomonadati</taxon>
        <taxon>Verrucomicrobiota</taxon>
        <taxon>Verrucomicrobiia</taxon>
        <taxon>Verrucomicrobiales</taxon>
        <taxon>Rubritaleaceae</taxon>
        <taxon>Rubritalea</taxon>
    </lineage>
</organism>
<protein>
    <submittedName>
        <fullName evidence="1">Uncharacterized protein</fullName>
    </submittedName>
</protein>
<dbReference type="Proteomes" id="UP000184510">
    <property type="component" value="Unassembled WGS sequence"/>
</dbReference>
<reference evidence="1 2" key="1">
    <citation type="submission" date="2016-11" db="EMBL/GenBank/DDBJ databases">
        <authorList>
            <person name="Jaros S."/>
            <person name="Januszkiewicz K."/>
            <person name="Wedrychowicz H."/>
        </authorList>
    </citation>
    <scope>NUCLEOTIDE SEQUENCE [LARGE SCALE GENOMIC DNA]</scope>
    <source>
        <strain evidence="1 2">DSM 18772</strain>
    </source>
</reference>